<dbReference type="Proteomes" id="UP000640786">
    <property type="component" value="Unassembled WGS sequence"/>
</dbReference>
<comment type="caution">
    <text evidence="1">The sequence shown here is derived from an EMBL/GenBank/DDBJ whole genome shotgun (WGS) entry which is preliminary data.</text>
</comment>
<dbReference type="RefSeq" id="WP_144538454.1">
    <property type="nucleotide sequence ID" value="NZ_JACSQO010000003.1"/>
</dbReference>
<evidence type="ECO:0000313" key="2">
    <source>
        <dbReference type="Proteomes" id="UP000640786"/>
    </source>
</evidence>
<keyword evidence="2" id="KW-1185">Reference proteome</keyword>
<gene>
    <name evidence="1" type="ORF">H9650_08990</name>
</gene>
<proteinExistence type="predicted"/>
<name>A0ABR8R8Y0_9BACI</name>
<protein>
    <recommendedName>
        <fullName evidence="3">DUF1828 domain-containing protein</fullName>
    </recommendedName>
</protein>
<evidence type="ECO:0008006" key="3">
    <source>
        <dbReference type="Google" id="ProtNLM"/>
    </source>
</evidence>
<reference evidence="1 2" key="1">
    <citation type="submission" date="2020-08" db="EMBL/GenBank/DDBJ databases">
        <title>A Genomic Blueprint of the Chicken Gut Microbiome.</title>
        <authorList>
            <person name="Gilroy R."/>
            <person name="Ravi A."/>
            <person name="Getino M."/>
            <person name="Pursley I."/>
            <person name="Horton D.L."/>
            <person name="Alikhan N.-F."/>
            <person name="Baker D."/>
            <person name="Gharbi K."/>
            <person name="Hall N."/>
            <person name="Watson M."/>
            <person name="Adriaenssens E.M."/>
            <person name="Foster-Nyarko E."/>
            <person name="Jarju S."/>
            <person name="Secka A."/>
            <person name="Antonio M."/>
            <person name="Oren A."/>
            <person name="Chaudhuri R."/>
            <person name="La Ragione R.M."/>
            <person name="Hildebrand F."/>
            <person name="Pallen M.J."/>
        </authorList>
    </citation>
    <scope>NUCLEOTIDE SEQUENCE [LARGE SCALE GENOMIC DNA]</scope>
    <source>
        <strain evidence="1 2">Sa2BUA9</strain>
    </source>
</reference>
<organism evidence="1 2">
    <name type="scientific">Psychrobacillus faecigallinarum</name>
    <dbReference type="NCBI Taxonomy" id="2762235"/>
    <lineage>
        <taxon>Bacteria</taxon>
        <taxon>Bacillati</taxon>
        <taxon>Bacillota</taxon>
        <taxon>Bacilli</taxon>
        <taxon>Bacillales</taxon>
        <taxon>Bacillaceae</taxon>
        <taxon>Psychrobacillus</taxon>
    </lineage>
</organism>
<evidence type="ECO:0000313" key="1">
    <source>
        <dbReference type="EMBL" id="MBD7944253.1"/>
    </source>
</evidence>
<accession>A0ABR8R8Y0</accession>
<sequence>MAYSFSLKYHPSIDQIIIHTLKKEGLDEISLDSRLKNMSKIEAMDRYFDSEEIQVNTESIAHFVHHAFYIDLDKAYLLDKETSAKLEDPSPKAAITWCLSNHQQEWTGEQIRALLIKLFGINTNGLAFLENKGISLYSKKQWILRQDSDLFIVSTGANDIDVYIIATDFFKLKTGLDGLPESLHENLNSLGFTYDHEKMCYYYCTSDNQPVPDAFKKQVLDSLIEVINTKYSHAM</sequence>
<dbReference type="EMBL" id="JACSQO010000003">
    <property type="protein sequence ID" value="MBD7944253.1"/>
    <property type="molecule type" value="Genomic_DNA"/>
</dbReference>